<evidence type="ECO:0000313" key="1">
    <source>
        <dbReference type="EMBL" id="EET43047.1"/>
    </source>
</evidence>
<accession>C6M9H3</accession>
<gene>
    <name evidence="1" type="ORF">NEISICOT_03192</name>
</gene>
<proteinExistence type="predicted"/>
<dbReference type="EMBL" id="ACKO02000028">
    <property type="protein sequence ID" value="EET43047.1"/>
    <property type="molecule type" value="Genomic_DNA"/>
</dbReference>
<organism evidence="1 2">
    <name type="scientific">Neisseria sicca ATCC 29256</name>
    <dbReference type="NCBI Taxonomy" id="547045"/>
    <lineage>
        <taxon>Bacteria</taxon>
        <taxon>Pseudomonadati</taxon>
        <taxon>Pseudomonadota</taxon>
        <taxon>Betaproteobacteria</taxon>
        <taxon>Neisseriales</taxon>
        <taxon>Neisseriaceae</taxon>
        <taxon>Neisseria</taxon>
    </lineage>
</organism>
<dbReference type="AlphaFoldDB" id="C6M9H3"/>
<comment type="caution">
    <text evidence="1">The sequence shown here is derived from an EMBL/GenBank/DDBJ whole genome shotgun (WGS) entry which is preliminary data.</text>
</comment>
<keyword evidence="2" id="KW-1185">Reference proteome</keyword>
<name>C6M9H3_NEISI</name>
<dbReference type="Proteomes" id="UP000005365">
    <property type="component" value="Unassembled WGS sequence"/>
</dbReference>
<reference evidence="1" key="1">
    <citation type="submission" date="2009-07" db="EMBL/GenBank/DDBJ databases">
        <authorList>
            <person name="Weinstock G."/>
            <person name="Sodergren E."/>
            <person name="Clifton S."/>
            <person name="Fulton L."/>
            <person name="Fulton B."/>
            <person name="Courtney L."/>
            <person name="Fronick C."/>
            <person name="Harrison M."/>
            <person name="Strong C."/>
            <person name="Farmer C."/>
            <person name="Delahaunty K."/>
            <person name="Markovic C."/>
            <person name="Hall O."/>
            <person name="Minx P."/>
            <person name="Tomlinson C."/>
            <person name="Mitreva M."/>
            <person name="Nelson J."/>
            <person name="Hou S."/>
            <person name="Wollam A."/>
            <person name="Pepin K.H."/>
            <person name="Johnson M."/>
            <person name="Bhonagiri V."/>
            <person name="Nash W.E."/>
            <person name="Warren W."/>
            <person name="Chinwalla A."/>
            <person name="Mardis E.R."/>
            <person name="Wilson R.K."/>
        </authorList>
    </citation>
    <scope>NUCLEOTIDE SEQUENCE [LARGE SCALE GENOMIC DNA]</scope>
    <source>
        <strain evidence="1">ATCC 29256</strain>
    </source>
</reference>
<evidence type="ECO:0000313" key="2">
    <source>
        <dbReference type="Proteomes" id="UP000005365"/>
    </source>
</evidence>
<protein>
    <submittedName>
        <fullName evidence="1">Uncharacterized protein</fullName>
    </submittedName>
</protein>
<sequence length="82" mass="8499">MSAMTSLSLFIAPIGFGQAVSGVLFFEQHLPLVLGDESAVFVVVESGDALAVGWRLGRLCLQVVSVNGFLDFVAAVAGEGVD</sequence>